<dbReference type="Proteomes" id="UP000070412">
    <property type="component" value="Unassembled WGS sequence"/>
</dbReference>
<gene>
    <name evidence="1" type="ORF">SSS_3230</name>
</gene>
<reference evidence="2" key="3">
    <citation type="submission" date="2022-06" db="UniProtKB">
        <authorList>
            <consortium name="EnsemblMetazoa"/>
        </authorList>
    </citation>
    <scope>IDENTIFICATION</scope>
</reference>
<protein>
    <submittedName>
        <fullName evidence="1 2">Uncharacterized protein</fullName>
    </submittedName>
</protein>
<accession>A0A834VD38</accession>
<organism evidence="1">
    <name type="scientific">Sarcoptes scabiei</name>
    <name type="common">Itch mite</name>
    <name type="synonym">Acarus scabiei</name>
    <dbReference type="NCBI Taxonomy" id="52283"/>
    <lineage>
        <taxon>Eukaryota</taxon>
        <taxon>Metazoa</taxon>
        <taxon>Ecdysozoa</taxon>
        <taxon>Arthropoda</taxon>
        <taxon>Chelicerata</taxon>
        <taxon>Arachnida</taxon>
        <taxon>Acari</taxon>
        <taxon>Acariformes</taxon>
        <taxon>Sarcoptiformes</taxon>
        <taxon>Astigmata</taxon>
        <taxon>Psoroptidia</taxon>
        <taxon>Sarcoptoidea</taxon>
        <taxon>Sarcoptidae</taxon>
        <taxon>Sarcoptinae</taxon>
        <taxon>Sarcoptes</taxon>
    </lineage>
</organism>
<dbReference type="EnsemblMetazoa" id="SSS_3230s_mrna">
    <property type="protein sequence ID" value="KAF7492406.1"/>
    <property type="gene ID" value="SSS_3230"/>
</dbReference>
<evidence type="ECO:0000313" key="1">
    <source>
        <dbReference type="EMBL" id="KAF7492406.1"/>
    </source>
</evidence>
<name>A0A834VD38_SARSC</name>
<reference evidence="1" key="2">
    <citation type="submission" date="2020-01" db="EMBL/GenBank/DDBJ databases">
        <authorList>
            <person name="Korhonen P.K.K."/>
            <person name="Guangxu M.G."/>
            <person name="Wang T.W."/>
            <person name="Stroehlein A.J.S."/>
            <person name="Young N.D."/>
            <person name="Ang C.-S.A."/>
            <person name="Fernando D.W.F."/>
            <person name="Lu H.L."/>
            <person name="Taylor S.T."/>
            <person name="Ehtesham M.E.M."/>
            <person name="Najaraj S.H.N."/>
            <person name="Harsha G.H.G."/>
            <person name="Madugundu A.M."/>
            <person name="Renuse S.R."/>
            <person name="Holt D.H."/>
            <person name="Pandey A.P."/>
            <person name="Papenfuss A.P."/>
            <person name="Gasser R.B.G."/>
            <person name="Fischer K.F."/>
        </authorList>
    </citation>
    <scope>NUCLEOTIDE SEQUENCE</scope>
    <source>
        <strain evidence="1">SSS_KF_BRIS2020</strain>
    </source>
</reference>
<evidence type="ECO:0000313" key="3">
    <source>
        <dbReference type="Proteomes" id="UP000070412"/>
    </source>
</evidence>
<sequence length="254" mass="28399">MTMINLVHSSYNVNPSTSLLQRHTNGMPIKAAVNSQHFVEFQDVSLPSNTPYAPNLIEVQSSVPSFSIKFNSVSSKVEVVHQHEPSKASKEPKETFSEDEPHILRHQVVKPIIQEVHEIITPFRQIFQEIKPVVENIDTAIYRSVTGNGNTVQSATASVSTHGSNVNTNELLQQNRTSITSSVIGSGNKSSKLKSQSASLIGDKRPDLIINENELFDNTLYNGNNEIDLRYPSFNSDGYKQKSLEKAFRLYEDR</sequence>
<dbReference type="AlphaFoldDB" id="A0A834VD38"/>
<dbReference type="OrthoDB" id="6514653at2759"/>
<dbReference type="EMBL" id="WVUK01000056">
    <property type="protein sequence ID" value="KAF7492406.1"/>
    <property type="molecule type" value="Genomic_DNA"/>
</dbReference>
<evidence type="ECO:0000313" key="2">
    <source>
        <dbReference type="EnsemblMetazoa" id="KAF7492406.1"/>
    </source>
</evidence>
<reference evidence="3" key="1">
    <citation type="journal article" date="2020" name="PLoS Negl. Trop. Dis.">
        <title>High-quality nuclear genome for Sarcoptes scabiei-A critical resource for a neglected parasite.</title>
        <authorList>
            <person name="Korhonen P.K."/>
            <person name="Gasser R.B."/>
            <person name="Ma G."/>
            <person name="Wang T."/>
            <person name="Stroehlein A.J."/>
            <person name="Young N.D."/>
            <person name="Ang C.S."/>
            <person name="Fernando D.D."/>
            <person name="Lu H.C."/>
            <person name="Taylor S."/>
            <person name="Reynolds S.L."/>
            <person name="Mofiz E."/>
            <person name="Najaraj S.H."/>
            <person name="Gowda H."/>
            <person name="Madugundu A."/>
            <person name="Renuse S."/>
            <person name="Holt D."/>
            <person name="Pandey A."/>
            <person name="Papenfuss A.T."/>
            <person name="Fischer K."/>
        </authorList>
    </citation>
    <scope>NUCLEOTIDE SEQUENCE [LARGE SCALE GENOMIC DNA]</scope>
</reference>
<keyword evidence="3" id="KW-1185">Reference proteome</keyword>
<proteinExistence type="predicted"/>